<evidence type="ECO:0000313" key="1">
    <source>
        <dbReference type="EMBL" id="PAU93872.1"/>
    </source>
</evidence>
<reference evidence="1 2" key="1">
    <citation type="submission" date="2017-08" db="EMBL/GenBank/DDBJ databases">
        <title>Aliifodinibius alkalisoli sp. nov., isolated from saline alkaline soil.</title>
        <authorList>
            <person name="Liu D."/>
            <person name="Zhang G."/>
        </authorList>
    </citation>
    <scope>NUCLEOTIDE SEQUENCE [LARGE SCALE GENOMIC DNA]</scope>
    <source>
        <strain evidence="1 2">WN023</strain>
    </source>
</reference>
<comment type="caution">
    <text evidence="1">The sequence shown here is derived from an EMBL/GenBank/DDBJ whole genome shotgun (WGS) entry which is preliminary data.</text>
</comment>
<name>A0A2A2GAN4_9BACT</name>
<gene>
    <name evidence="1" type="ORF">CK503_09370</name>
</gene>
<accession>A0A2A2GAN4</accession>
<proteinExistence type="predicted"/>
<keyword evidence="2" id="KW-1185">Reference proteome</keyword>
<protein>
    <submittedName>
        <fullName evidence="1">Uncharacterized protein</fullName>
    </submittedName>
</protein>
<dbReference type="RefSeq" id="WP_095606548.1">
    <property type="nucleotide sequence ID" value="NZ_NSKE01000006.1"/>
</dbReference>
<dbReference type="AlphaFoldDB" id="A0A2A2GAN4"/>
<sequence length="199" mass="23191">MDIKTPENKFQDVSYGEELYTELLDHLVTDVEKDRHHLSLFLGLYTPNKQEALQELEQKLNRKTHIVNTSDLSSRIESESFEKLDDFFDNMDQSDDILYFKNGEKLCGVYTSYSHSQTKYATPQERYFLEKVKAFNGLVIVDIEEFSDADKTLRRAAHSVVTFTLPDSKFKRAWWHIKNYSAHGCELKTTRPEAYGETG</sequence>
<dbReference type="OrthoDB" id="1523612at2"/>
<evidence type="ECO:0000313" key="2">
    <source>
        <dbReference type="Proteomes" id="UP000218831"/>
    </source>
</evidence>
<dbReference type="EMBL" id="NSKE01000006">
    <property type="protein sequence ID" value="PAU93872.1"/>
    <property type="molecule type" value="Genomic_DNA"/>
</dbReference>
<organism evidence="1 2">
    <name type="scientific">Fodinibius salipaludis</name>
    <dbReference type="NCBI Taxonomy" id="2032627"/>
    <lineage>
        <taxon>Bacteria</taxon>
        <taxon>Pseudomonadati</taxon>
        <taxon>Balneolota</taxon>
        <taxon>Balneolia</taxon>
        <taxon>Balneolales</taxon>
        <taxon>Balneolaceae</taxon>
        <taxon>Fodinibius</taxon>
    </lineage>
</organism>
<dbReference type="Proteomes" id="UP000218831">
    <property type="component" value="Unassembled WGS sequence"/>
</dbReference>